<evidence type="ECO:0000313" key="3">
    <source>
        <dbReference type="EMBL" id="SLN52192.1"/>
    </source>
</evidence>
<evidence type="ECO:0000313" key="4">
    <source>
        <dbReference type="Proteomes" id="UP000193963"/>
    </source>
</evidence>
<feature type="region of interest" description="Disordered" evidence="1">
    <location>
        <begin position="159"/>
        <end position="180"/>
    </location>
</feature>
<gene>
    <name evidence="3" type="ORF">PSM7751_02517</name>
</gene>
<evidence type="ECO:0000256" key="1">
    <source>
        <dbReference type="SAM" id="MobiDB-lite"/>
    </source>
</evidence>
<feature type="region of interest" description="Disordered" evidence="1">
    <location>
        <begin position="241"/>
        <end position="264"/>
    </location>
</feature>
<sequence>MAALLAKGGLALLSRWPIGVGADHSALLWQNLPGSLIAANDPGHGVQRLSSMAHWVLPVKTPQGVLHLGLFRATTPVFDGPEDRNGRRNHDEVIFWRHLLDGALPPGRPLGAVEPEAADRPRGLPAPFVILGGANLDPKRGEGRREAIRALLGDSRLQDPAPRWDAPDLTEGDTTVDWPAEGPGRMRVDYVLPSADLILQDAGVLWPIAGAPMAEAVAAASRHRLIWVEVDLPDRPTWGKAGAPFPARNRRSRGAKVTGRRGCA</sequence>
<reference evidence="3 4" key="1">
    <citation type="submission" date="2017-03" db="EMBL/GenBank/DDBJ databases">
        <authorList>
            <person name="Afonso C.L."/>
            <person name="Miller P.J."/>
            <person name="Scott M.A."/>
            <person name="Spackman E."/>
            <person name="Goraichik I."/>
            <person name="Dimitrov K.M."/>
            <person name="Suarez D.L."/>
            <person name="Swayne D.E."/>
        </authorList>
    </citation>
    <scope>NUCLEOTIDE SEQUENCE [LARGE SCALE GENOMIC DNA]</scope>
    <source>
        <strain evidence="3 4">CECT 7751</strain>
    </source>
</reference>
<organism evidence="3 4">
    <name type="scientific">Pseudooceanicola marinus</name>
    <dbReference type="NCBI Taxonomy" id="396013"/>
    <lineage>
        <taxon>Bacteria</taxon>
        <taxon>Pseudomonadati</taxon>
        <taxon>Pseudomonadota</taxon>
        <taxon>Alphaproteobacteria</taxon>
        <taxon>Rhodobacterales</taxon>
        <taxon>Paracoccaceae</taxon>
        <taxon>Pseudooceanicola</taxon>
    </lineage>
</organism>
<dbReference type="Pfam" id="PF03372">
    <property type="entry name" value="Exo_endo_phos"/>
    <property type="match status" value="1"/>
</dbReference>
<dbReference type="Gene3D" id="3.60.10.10">
    <property type="entry name" value="Endonuclease/exonuclease/phosphatase"/>
    <property type="match status" value="1"/>
</dbReference>
<name>A0A1X6ZI39_9RHOB</name>
<dbReference type="Proteomes" id="UP000193963">
    <property type="component" value="Unassembled WGS sequence"/>
</dbReference>
<dbReference type="GO" id="GO:0003824">
    <property type="term" value="F:catalytic activity"/>
    <property type="evidence" value="ECO:0007669"/>
    <property type="project" value="InterPro"/>
</dbReference>
<dbReference type="AlphaFoldDB" id="A0A1X6ZI39"/>
<feature type="domain" description="Endonuclease/exonuclease/phosphatase" evidence="2">
    <location>
        <begin position="7"/>
        <end position="222"/>
    </location>
</feature>
<dbReference type="EMBL" id="FWFN01000005">
    <property type="protein sequence ID" value="SLN52192.1"/>
    <property type="molecule type" value="Genomic_DNA"/>
</dbReference>
<dbReference type="SUPFAM" id="SSF56219">
    <property type="entry name" value="DNase I-like"/>
    <property type="match status" value="1"/>
</dbReference>
<dbReference type="InterPro" id="IPR005135">
    <property type="entry name" value="Endo/exonuclease/phosphatase"/>
</dbReference>
<keyword evidence="4" id="KW-1185">Reference proteome</keyword>
<accession>A0A1X6ZI39</accession>
<evidence type="ECO:0000259" key="2">
    <source>
        <dbReference type="Pfam" id="PF03372"/>
    </source>
</evidence>
<protein>
    <recommendedName>
        <fullName evidence="2">Endonuclease/exonuclease/phosphatase domain-containing protein</fullName>
    </recommendedName>
</protein>
<dbReference type="InterPro" id="IPR036691">
    <property type="entry name" value="Endo/exonu/phosph_ase_sf"/>
</dbReference>
<proteinExistence type="predicted"/>